<dbReference type="GeneTree" id="ENSGT00940000153312"/>
<feature type="signal peptide" evidence="2">
    <location>
        <begin position="1"/>
        <end position="19"/>
    </location>
</feature>
<dbReference type="Gene3D" id="2.60.40.10">
    <property type="entry name" value="Immunoglobulins"/>
    <property type="match status" value="1"/>
</dbReference>
<dbReference type="InterPro" id="IPR015484">
    <property type="entry name" value="CD3_esu/gsu/dsu"/>
</dbReference>
<organism evidence="3 4">
    <name type="scientific">Paramormyrops kingsleyae</name>
    <dbReference type="NCBI Taxonomy" id="1676925"/>
    <lineage>
        <taxon>Eukaryota</taxon>
        <taxon>Metazoa</taxon>
        <taxon>Chordata</taxon>
        <taxon>Craniata</taxon>
        <taxon>Vertebrata</taxon>
        <taxon>Euteleostomi</taxon>
        <taxon>Actinopterygii</taxon>
        <taxon>Neopterygii</taxon>
        <taxon>Teleostei</taxon>
        <taxon>Osteoglossocephala</taxon>
        <taxon>Osteoglossomorpha</taxon>
        <taxon>Osteoglossiformes</taxon>
        <taxon>Mormyridae</taxon>
        <taxon>Paramormyrops</taxon>
    </lineage>
</organism>
<dbReference type="OrthoDB" id="8941324at2759"/>
<dbReference type="GO" id="GO:0042105">
    <property type="term" value="C:alpha-beta T cell receptor complex"/>
    <property type="evidence" value="ECO:0007669"/>
    <property type="project" value="TreeGrafter"/>
</dbReference>
<dbReference type="GO" id="GO:0045059">
    <property type="term" value="P:positive thymic T cell selection"/>
    <property type="evidence" value="ECO:0007669"/>
    <property type="project" value="TreeGrafter"/>
</dbReference>
<dbReference type="PANTHER" id="PTHR10570:SF8">
    <property type="entry name" value="T-CELL SURFACE GLYCOPROTEIN CD3 GAMMA CHAIN"/>
    <property type="match status" value="1"/>
</dbReference>
<keyword evidence="2" id="KW-0732">Signal</keyword>
<keyword evidence="1" id="KW-0812">Transmembrane</keyword>
<keyword evidence="1" id="KW-1133">Transmembrane helix</keyword>
<protein>
    <submittedName>
        <fullName evidence="3">T-cell surface glycoprotein CD3 gamma chain-like</fullName>
    </submittedName>
</protein>
<feature type="chain" id="PRO_5017298276" evidence="2">
    <location>
        <begin position="20"/>
        <end position="172"/>
    </location>
</feature>
<dbReference type="AlphaFoldDB" id="A0A3B3QXK4"/>
<evidence type="ECO:0000313" key="4">
    <source>
        <dbReference type="Proteomes" id="UP000261540"/>
    </source>
</evidence>
<dbReference type="GO" id="GO:0007166">
    <property type="term" value="P:cell surface receptor signaling pathway"/>
    <property type="evidence" value="ECO:0007669"/>
    <property type="project" value="TreeGrafter"/>
</dbReference>
<dbReference type="PANTHER" id="PTHR10570">
    <property type="entry name" value="T-CELL SURFACE GLYCOPROTEIN CD3 GAMMA CHAIN / DELTA CHAIN"/>
    <property type="match status" value="1"/>
</dbReference>
<dbReference type="InterPro" id="IPR013783">
    <property type="entry name" value="Ig-like_fold"/>
</dbReference>
<dbReference type="STRING" id="1676925.ENSPKIP00000010644"/>
<reference evidence="3" key="1">
    <citation type="submission" date="2025-08" db="UniProtKB">
        <authorList>
            <consortium name="Ensembl"/>
        </authorList>
    </citation>
    <scope>IDENTIFICATION</scope>
</reference>
<dbReference type="Pfam" id="PF16681">
    <property type="entry name" value="Ig_5"/>
    <property type="match status" value="1"/>
</dbReference>
<evidence type="ECO:0000256" key="1">
    <source>
        <dbReference type="SAM" id="Phobius"/>
    </source>
</evidence>
<reference evidence="3" key="2">
    <citation type="submission" date="2025-09" db="UniProtKB">
        <authorList>
            <consortium name="Ensembl"/>
        </authorList>
    </citation>
    <scope>IDENTIFICATION</scope>
</reference>
<dbReference type="Proteomes" id="UP000261540">
    <property type="component" value="Unplaced"/>
</dbReference>
<dbReference type="Gene3D" id="1.10.287.770">
    <property type="entry name" value="YojJ-like"/>
    <property type="match status" value="1"/>
</dbReference>
<name>A0A3B3QXK4_9TELE</name>
<proteinExistence type="predicted"/>
<evidence type="ECO:0000313" key="3">
    <source>
        <dbReference type="Ensembl" id="ENSPKIP00000010644.1"/>
    </source>
</evidence>
<dbReference type="GO" id="GO:0004888">
    <property type="term" value="F:transmembrane signaling receptor activity"/>
    <property type="evidence" value="ECO:0007669"/>
    <property type="project" value="TreeGrafter"/>
</dbReference>
<keyword evidence="4" id="KW-1185">Reference proteome</keyword>
<dbReference type="Ensembl" id="ENSPKIT00000034778.1">
    <property type="protein sequence ID" value="ENSPKIP00000010644.1"/>
    <property type="gene ID" value="ENSPKIG00000025281.1"/>
</dbReference>
<evidence type="ECO:0000256" key="2">
    <source>
        <dbReference type="SAM" id="SignalP"/>
    </source>
</evidence>
<feature type="transmembrane region" description="Helical" evidence="1">
    <location>
        <begin position="97"/>
        <end position="122"/>
    </location>
</feature>
<accession>A0A3B3QXK4</accession>
<sequence length="172" mass="19278">MRSIFLFTVFLVMWDITDSQEVLDIKAEDGEDKITLTCVNGESWEKPEGTTHENGEKIVLNYNDDASGEYHCKAKGDNKLAIYVKLRTCDNCIQLEVGTIMGIIIGDILATILIGVAVYFVALQPKARGYGSNYSKASDRQNLIQNQQNDTYTALQGPSSEYSKLERRANRK</sequence>
<keyword evidence="1" id="KW-0472">Membrane</keyword>
<dbReference type="GO" id="GO:0009897">
    <property type="term" value="C:external side of plasma membrane"/>
    <property type="evidence" value="ECO:0007669"/>
    <property type="project" value="TreeGrafter"/>
</dbReference>